<dbReference type="Proteomes" id="UP000250025">
    <property type="component" value="Chromosome"/>
</dbReference>
<dbReference type="EMBL" id="CP021323">
    <property type="protein sequence ID" value="ARS54088.1"/>
    <property type="molecule type" value="Genomic_DNA"/>
</dbReference>
<feature type="signal peptide" evidence="1">
    <location>
        <begin position="1"/>
        <end position="25"/>
    </location>
</feature>
<dbReference type="Pfam" id="PF06366">
    <property type="entry name" value="FlhE"/>
    <property type="match status" value="1"/>
</dbReference>
<evidence type="ECO:0000313" key="3">
    <source>
        <dbReference type="Proteomes" id="UP000250025"/>
    </source>
</evidence>
<evidence type="ECO:0000256" key="1">
    <source>
        <dbReference type="SAM" id="SignalP"/>
    </source>
</evidence>
<evidence type="ECO:0008006" key="4">
    <source>
        <dbReference type="Google" id="ProtNLM"/>
    </source>
</evidence>
<reference evidence="2 3" key="1">
    <citation type="journal article" date="2017" name="Int. J. Syst. Evol. Microbiol.">
        <title>Kushneria konosiri sp. nov., isolated from the Korean salt-fermented seafood Daemi-jeot.</title>
        <authorList>
            <person name="Yun J.H."/>
            <person name="Park S.K."/>
            <person name="Lee J.Y."/>
            <person name="Jung M.J."/>
            <person name="Bae J.W."/>
        </authorList>
    </citation>
    <scope>NUCLEOTIDE SEQUENCE [LARGE SCALE GENOMIC DNA]</scope>
    <source>
        <strain evidence="2 3">X49</strain>
    </source>
</reference>
<gene>
    <name evidence="2" type="ORF">B9G99_15360</name>
</gene>
<keyword evidence="3" id="KW-1185">Reference proteome</keyword>
<accession>A0A2Z2H9Q1</accession>
<evidence type="ECO:0000313" key="2">
    <source>
        <dbReference type="EMBL" id="ARS54088.1"/>
    </source>
</evidence>
<name>A0A2Z2H9Q1_9GAMM</name>
<organism evidence="2 3">
    <name type="scientific">Kushneria konosiri</name>
    <dbReference type="NCBI Taxonomy" id="698828"/>
    <lineage>
        <taxon>Bacteria</taxon>
        <taxon>Pseudomonadati</taxon>
        <taxon>Pseudomonadota</taxon>
        <taxon>Gammaproteobacteria</taxon>
        <taxon>Oceanospirillales</taxon>
        <taxon>Halomonadaceae</taxon>
        <taxon>Kushneria</taxon>
    </lineage>
</organism>
<feature type="chain" id="PRO_5016302653" description="Flagellar protein FlhE" evidence="1">
    <location>
        <begin position="26"/>
        <end position="143"/>
    </location>
</feature>
<dbReference type="InterPro" id="IPR009420">
    <property type="entry name" value="FlhE"/>
</dbReference>
<proteinExistence type="predicted"/>
<keyword evidence="1" id="KW-0732">Signal</keyword>
<protein>
    <recommendedName>
        <fullName evidence="4">Flagellar protein FlhE</fullName>
    </recommendedName>
</protein>
<sequence length="143" mass="15156">MIKPRFASWLVVAAGLMGSMGGLQAATGGAIPVQVNIPDMNQKGWEYRVALSSADSAPAGSHLTELSWRYELTANGVLPEAWLCAPSECVALKMAQGSTAAFKGMPISTPLSLHFVVPGKGMLKRPVQGGVAQIFVNYQRQDP</sequence>
<dbReference type="AlphaFoldDB" id="A0A2Z2H9Q1"/>
<dbReference type="KEGG" id="kus:B9G99_15360"/>